<evidence type="ECO:0000313" key="2">
    <source>
        <dbReference type="Proteomes" id="UP000708208"/>
    </source>
</evidence>
<dbReference type="EMBL" id="CAJVCH010553618">
    <property type="protein sequence ID" value="CAG7829966.1"/>
    <property type="molecule type" value="Genomic_DNA"/>
</dbReference>
<dbReference type="AlphaFoldDB" id="A0A8J2Q1I4"/>
<comment type="caution">
    <text evidence="1">The sequence shown here is derived from an EMBL/GenBank/DDBJ whole genome shotgun (WGS) entry which is preliminary data.</text>
</comment>
<reference evidence="1" key="1">
    <citation type="submission" date="2021-06" db="EMBL/GenBank/DDBJ databases">
        <authorList>
            <person name="Hodson N. C."/>
            <person name="Mongue J. A."/>
            <person name="Jaron S. K."/>
        </authorList>
    </citation>
    <scope>NUCLEOTIDE SEQUENCE</scope>
</reference>
<name>A0A8J2Q1I4_9HEXA</name>
<organism evidence="1 2">
    <name type="scientific">Allacma fusca</name>
    <dbReference type="NCBI Taxonomy" id="39272"/>
    <lineage>
        <taxon>Eukaryota</taxon>
        <taxon>Metazoa</taxon>
        <taxon>Ecdysozoa</taxon>
        <taxon>Arthropoda</taxon>
        <taxon>Hexapoda</taxon>
        <taxon>Collembola</taxon>
        <taxon>Symphypleona</taxon>
        <taxon>Sminthuridae</taxon>
        <taxon>Allacma</taxon>
    </lineage>
</organism>
<gene>
    <name evidence="1" type="ORF">AFUS01_LOCUS39796</name>
</gene>
<proteinExistence type="predicted"/>
<evidence type="ECO:0000313" key="1">
    <source>
        <dbReference type="EMBL" id="CAG7829966.1"/>
    </source>
</evidence>
<protein>
    <submittedName>
        <fullName evidence="1">Uncharacterized protein</fullName>
    </submittedName>
</protein>
<keyword evidence="2" id="KW-1185">Reference proteome</keyword>
<accession>A0A8J2Q1I4</accession>
<feature type="non-terminal residue" evidence="1">
    <location>
        <position position="166"/>
    </location>
</feature>
<dbReference type="Proteomes" id="UP000708208">
    <property type="component" value="Unassembled WGS sequence"/>
</dbReference>
<sequence length="166" mass="19033">MKEMQEVMKTVQEIARKAAETNKTKRDVSLHLAPTRFTRETNQSGRFIGKIFSGIFGPPEGITEEEKQKLKESAALREETIKRVGGFIATGAQKAYETMSQFANDAKVWYDEQLEQSAKYRKAYDEEMKGPLGDRYRKASEQMQDALKIMQENARKEAEEANTKQE</sequence>